<evidence type="ECO:0000313" key="2">
    <source>
        <dbReference type="EMBL" id="MBP2034124.1"/>
    </source>
</evidence>
<evidence type="ECO:0000259" key="1">
    <source>
        <dbReference type="Pfam" id="PF07561"/>
    </source>
</evidence>
<dbReference type="InterPro" id="IPR011437">
    <property type="entry name" value="DUF1540"/>
</dbReference>
<dbReference type="Pfam" id="PF07561">
    <property type="entry name" value="DUF1540"/>
    <property type="match status" value="1"/>
</dbReference>
<dbReference type="EMBL" id="JAGGLM010000032">
    <property type="protein sequence ID" value="MBP2034124.1"/>
    <property type="molecule type" value="Genomic_DNA"/>
</dbReference>
<keyword evidence="3" id="KW-1185">Reference proteome</keyword>
<gene>
    <name evidence="2" type="ORF">J2Z42_002851</name>
</gene>
<reference evidence="2 3" key="1">
    <citation type="submission" date="2021-03" db="EMBL/GenBank/DDBJ databases">
        <title>Genomic Encyclopedia of Type Strains, Phase IV (KMG-IV): sequencing the most valuable type-strain genomes for metagenomic binning, comparative biology and taxonomic classification.</title>
        <authorList>
            <person name="Goeker M."/>
        </authorList>
    </citation>
    <scope>NUCLEOTIDE SEQUENCE [LARGE SCALE GENOMIC DNA]</scope>
    <source>
        <strain evidence="2 3">DSM 28783</strain>
    </source>
</reference>
<feature type="domain" description="DUF1540" evidence="1">
    <location>
        <begin position="3"/>
        <end position="44"/>
    </location>
</feature>
<dbReference type="RefSeq" id="WP_342590040.1">
    <property type="nucleotide sequence ID" value="NZ_JAGGLM010000032.1"/>
</dbReference>
<organism evidence="2 3">
    <name type="scientific">Clostridium algifaecis</name>
    <dbReference type="NCBI Taxonomy" id="1472040"/>
    <lineage>
        <taxon>Bacteria</taxon>
        <taxon>Bacillati</taxon>
        <taxon>Bacillota</taxon>
        <taxon>Clostridia</taxon>
        <taxon>Eubacteriales</taxon>
        <taxon>Clostridiaceae</taxon>
        <taxon>Clostridium</taxon>
    </lineage>
</organism>
<name>A0ABS4KVR6_9CLOT</name>
<proteinExistence type="predicted"/>
<evidence type="ECO:0000313" key="3">
    <source>
        <dbReference type="Proteomes" id="UP001519307"/>
    </source>
</evidence>
<comment type="caution">
    <text evidence="2">The sequence shown here is derived from an EMBL/GenBank/DDBJ whole genome shotgun (WGS) entry which is preliminary data.</text>
</comment>
<protein>
    <recommendedName>
        <fullName evidence="1">DUF1540 domain-containing protein</fullName>
    </recommendedName>
</protein>
<sequence>MSVKCGVDCCHYWNNNSCNASALEVNPMKGKDPNTSDDTCCTTFKPDK</sequence>
<accession>A0ABS4KVR6</accession>
<dbReference type="Proteomes" id="UP001519307">
    <property type="component" value="Unassembled WGS sequence"/>
</dbReference>